<keyword evidence="4 10" id="KW-0808">Transferase</keyword>
<keyword evidence="5 10" id="KW-0479">Metal-binding</keyword>
<keyword evidence="12" id="KW-0997">Cell inner membrane</keyword>
<dbReference type="GO" id="GO:0005886">
    <property type="term" value="C:plasma membrane"/>
    <property type="evidence" value="ECO:0007669"/>
    <property type="project" value="UniProtKB-SubCell"/>
</dbReference>
<evidence type="ECO:0000256" key="4">
    <source>
        <dbReference type="ARBA" id="ARBA00022679"/>
    </source>
</evidence>
<evidence type="ECO:0000313" key="14">
    <source>
        <dbReference type="Proteomes" id="UP000245667"/>
    </source>
</evidence>
<comment type="caution">
    <text evidence="13">The sequence shown here is derived from an EMBL/GenBank/DDBJ whole genome shotgun (WGS) entry which is preliminary data.</text>
</comment>
<evidence type="ECO:0000256" key="7">
    <source>
        <dbReference type="ARBA" id="ARBA00022842"/>
    </source>
</evidence>
<evidence type="ECO:0000256" key="9">
    <source>
        <dbReference type="ARBA" id="ARBA00048540"/>
    </source>
</evidence>
<accession>A0A316DXV1</accession>
<dbReference type="InterPro" id="IPR024932">
    <property type="entry name" value="ApbE"/>
</dbReference>
<comment type="subcellular location">
    <subcellularLocation>
        <location evidence="12">Cell inner membrane</location>
        <topology evidence="12">Lipid-anchor</topology>
        <orientation evidence="12">Periplasmic side</orientation>
    </subcellularLocation>
</comment>
<dbReference type="GO" id="GO:0016740">
    <property type="term" value="F:transferase activity"/>
    <property type="evidence" value="ECO:0007669"/>
    <property type="project" value="UniProtKB-UniRule"/>
</dbReference>
<dbReference type="PIRSF" id="PIRSF006268">
    <property type="entry name" value="ApbE"/>
    <property type="match status" value="1"/>
</dbReference>
<comment type="cofactor">
    <cofactor evidence="11">
        <name>Mg(2+)</name>
        <dbReference type="ChEBI" id="CHEBI:18420"/>
    </cofactor>
    <cofactor evidence="11">
        <name>Mn(2+)</name>
        <dbReference type="ChEBI" id="CHEBI:29035"/>
    </cofactor>
    <text evidence="11">Magnesium. Can also use manganese.</text>
</comment>
<evidence type="ECO:0000256" key="6">
    <source>
        <dbReference type="ARBA" id="ARBA00022827"/>
    </source>
</evidence>
<name>A0A316DXV1_9FLAO</name>
<comment type="catalytic activity">
    <reaction evidence="9 10 12">
        <text>L-threonyl-[protein] + FAD = FMN-L-threonyl-[protein] + AMP + H(+)</text>
        <dbReference type="Rhea" id="RHEA:36847"/>
        <dbReference type="Rhea" id="RHEA-COMP:11060"/>
        <dbReference type="Rhea" id="RHEA-COMP:11061"/>
        <dbReference type="ChEBI" id="CHEBI:15378"/>
        <dbReference type="ChEBI" id="CHEBI:30013"/>
        <dbReference type="ChEBI" id="CHEBI:57692"/>
        <dbReference type="ChEBI" id="CHEBI:74257"/>
        <dbReference type="ChEBI" id="CHEBI:456215"/>
        <dbReference type="EC" id="2.7.1.180"/>
    </reaction>
</comment>
<keyword evidence="12" id="KW-0472">Membrane</keyword>
<evidence type="ECO:0000313" key="13">
    <source>
        <dbReference type="EMBL" id="PWK22172.1"/>
    </source>
</evidence>
<dbReference type="PANTHER" id="PTHR30040">
    <property type="entry name" value="THIAMINE BIOSYNTHESIS LIPOPROTEIN APBE"/>
    <property type="match status" value="1"/>
</dbReference>
<comment type="function">
    <text evidence="12">Flavin transferase that catalyzes the transfer of the FMN moiety of FAD and its covalent binding to the hydroxyl group of a threonine residue in a target flavoprotein.</text>
</comment>
<keyword evidence="12" id="KW-1003">Cell membrane</keyword>
<dbReference type="AlphaFoldDB" id="A0A316DXV1"/>
<dbReference type="PROSITE" id="PS51257">
    <property type="entry name" value="PROKAR_LIPOPROTEIN"/>
    <property type="match status" value="1"/>
</dbReference>
<evidence type="ECO:0000256" key="8">
    <source>
        <dbReference type="ARBA" id="ARBA00031306"/>
    </source>
</evidence>
<keyword evidence="12 13" id="KW-0449">Lipoprotein</keyword>
<evidence type="ECO:0000256" key="5">
    <source>
        <dbReference type="ARBA" id="ARBA00022723"/>
    </source>
</evidence>
<keyword evidence="6 10" id="KW-0274">FAD</keyword>
<gene>
    <name evidence="13" type="ORF">LX92_03089</name>
</gene>
<evidence type="ECO:0000256" key="11">
    <source>
        <dbReference type="PIRSR" id="PIRSR006268-2"/>
    </source>
</evidence>
<keyword evidence="3 10" id="KW-0285">Flavoprotein</keyword>
<dbReference type="EC" id="2.7.1.180" evidence="1 10"/>
<reference evidence="13 14" key="1">
    <citation type="submission" date="2018-05" db="EMBL/GenBank/DDBJ databases">
        <title>Genomic Encyclopedia of Archaeal and Bacterial Type Strains, Phase II (KMG-II): from individual species to whole genera.</title>
        <authorList>
            <person name="Goeker M."/>
        </authorList>
    </citation>
    <scope>NUCLEOTIDE SEQUENCE [LARGE SCALE GENOMIC DNA]</scope>
    <source>
        <strain evidence="13 14">DSM 23514</strain>
    </source>
</reference>
<protein>
    <recommendedName>
        <fullName evidence="2 10">FAD:protein FMN transferase</fullName>
        <ecNumber evidence="1 10">2.7.1.180</ecNumber>
    </recommendedName>
    <alternativeName>
        <fullName evidence="8 10">Flavin transferase</fullName>
    </alternativeName>
</protein>
<dbReference type="Gene3D" id="3.10.520.10">
    <property type="entry name" value="ApbE-like domains"/>
    <property type="match status" value="1"/>
</dbReference>
<dbReference type="GO" id="GO:0046872">
    <property type="term" value="F:metal ion binding"/>
    <property type="evidence" value="ECO:0007669"/>
    <property type="project" value="UniProtKB-UniRule"/>
</dbReference>
<dbReference type="PANTHER" id="PTHR30040:SF2">
    <property type="entry name" value="FAD:PROTEIN FMN TRANSFERASE"/>
    <property type="match status" value="1"/>
</dbReference>
<comment type="similarity">
    <text evidence="10 12">Belongs to the ApbE family.</text>
</comment>
<evidence type="ECO:0000256" key="1">
    <source>
        <dbReference type="ARBA" id="ARBA00011955"/>
    </source>
</evidence>
<sequence>MSIMKDLLNFKGKELKVVVILCMVMVILSCADTPRNLVKNSNAGGALGTSYSITYIADRELDYQHAIDSVFNVVNQSLSTYIPTSDISRINQGDADVTVDAMFQEVFKLSKEIYEHTEGYFDPTVGIMVNAWGFGPGKKVAMDSVKVDSLMQYVGLPKVNLTADNKIQKEYANTYLDFNAIAKGYAIDRLAKMMDQKGIEDYLLEVGGELVGKGINQIKQKPWVVGIDDPQIGLGRKLKILIQLKDKALASSGNYRKFRIDSLTGKKYVHTIDPKTGYTKNASTLGVTVLANSCAVADAYATSFMAMDLEKTKAILATRKELEAYVVYLDEDGQTKEYMTDGFKKLVVD</sequence>
<feature type="binding site" evidence="11">
    <location>
        <position position="298"/>
    </location>
    <ligand>
        <name>Mg(2+)</name>
        <dbReference type="ChEBI" id="CHEBI:18420"/>
    </ligand>
</feature>
<organism evidence="13 14">
    <name type="scientific">Maribacter polysiphoniae</name>
    <dbReference type="NCBI Taxonomy" id="429344"/>
    <lineage>
        <taxon>Bacteria</taxon>
        <taxon>Pseudomonadati</taxon>
        <taxon>Bacteroidota</taxon>
        <taxon>Flavobacteriia</taxon>
        <taxon>Flavobacteriales</taxon>
        <taxon>Flavobacteriaceae</taxon>
        <taxon>Maribacter</taxon>
    </lineage>
</organism>
<feature type="binding site" evidence="11">
    <location>
        <position position="302"/>
    </location>
    <ligand>
        <name>Mg(2+)</name>
        <dbReference type="ChEBI" id="CHEBI:18420"/>
    </ligand>
</feature>
<dbReference type="SUPFAM" id="SSF143631">
    <property type="entry name" value="ApbE-like"/>
    <property type="match status" value="1"/>
</dbReference>
<evidence type="ECO:0000256" key="3">
    <source>
        <dbReference type="ARBA" id="ARBA00022630"/>
    </source>
</evidence>
<dbReference type="EMBL" id="QGGQ01000008">
    <property type="protein sequence ID" value="PWK22172.1"/>
    <property type="molecule type" value="Genomic_DNA"/>
</dbReference>
<evidence type="ECO:0000256" key="10">
    <source>
        <dbReference type="PIRNR" id="PIRNR006268"/>
    </source>
</evidence>
<feature type="binding site" evidence="11">
    <location>
        <position position="180"/>
    </location>
    <ligand>
        <name>Mg(2+)</name>
        <dbReference type="ChEBI" id="CHEBI:18420"/>
    </ligand>
</feature>
<evidence type="ECO:0000256" key="12">
    <source>
        <dbReference type="RuleBase" id="RU363002"/>
    </source>
</evidence>
<evidence type="ECO:0000256" key="2">
    <source>
        <dbReference type="ARBA" id="ARBA00016337"/>
    </source>
</evidence>
<keyword evidence="7 10" id="KW-0460">Magnesium</keyword>
<dbReference type="InterPro" id="IPR003374">
    <property type="entry name" value="ApbE-like_sf"/>
</dbReference>
<dbReference type="Proteomes" id="UP000245667">
    <property type="component" value="Unassembled WGS sequence"/>
</dbReference>
<dbReference type="Pfam" id="PF02424">
    <property type="entry name" value="ApbE"/>
    <property type="match status" value="1"/>
</dbReference>
<proteinExistence type="inferred from homology"/>